<dbReference type="PROSITE" id="PS50297">
    <property type="entry name" value="ANK_REP_REGION"/>
    <property type="match status" value="2"/>
</dbReference>
<dbReference type="AlphaFoldDB" id="A0A8S3R684"/>
<protein>
    <recommendedName>
        <fullName evidence="6">DUF3447 domain-containing protein</fullName>
    </recommendedName>
</protein>
<feature type="repeat" description="ANK" evidence="3">
    <location>
        <begin position="188"/>
        <end position="220"/>
    </location>
</feature>
<organism evidence="4 5">
    <name type="scientific">Mytilus edulis</name>
    <name type="common">Blue mussel</name>
    <dbReference type="NCBI Taxonomy" id="6550"/>
    <lineage>
        <taxon>Eukaryota</taxon>
        <taxon>Metazoa</taxon>
        <taxon>Spiralia</taxon>
        <taxon>Lophotrochozoa</taxon>
        <taxon>Mollusca</taxon>
        <taxon>Bivalvia</taxon>
        <taxon>Autobranchia</taxon>
        <taxon>Pteriomorphia</taxon>
        <taxon>Mytilida</taxon>
        <taxon>Mytiloidea</taxon>
        <taxon>Mytilidae</taxon>
        <taxon>Mytilinae</taxon>
        <taxon>Mytilus</taxon>
    </lineage>
</organism>
<dbReference type="InterPro" id="IPR002110">
    <property type="entry name" value="Ankyrin_rpt"/>
</dbReference>
<dbReference type="OrthoDB" id="366390at2759"/>
<evidence type="ECO:0008006" key="6">
    <source>
        <dbReference type="Google" id="ProtNLM"/>
    </source>
</evidence>
<dbReference type="PROSITE" id="PS50088">
    <property type="entry name" value="ANK_REPEAT"/>
    <property type="match status" value="3"/>
</dbReference>
<gene>
    <name evidence="4" type="ORF">MEDL_18648</name>
</gene>
<name>A0A8S3R684_MYTED</name>
<keyword evidence="2 3" id="KW-0040">ANK repeat</keyword>
<evidence type="ECO:0000256" key="2">
    <source>
        <dbReference type="ARBA" id="ARBA00023043"/>
    </source>
</evidence>
<dbReference type="PANTHER" id="PTHR24171">
    <property type="entry name" value="ANKYRIN REPEAT DOMAIN-CONTAINING PROTEIN 39-RELATED"/>
    <property type="match status" value="1"/>
</dbReference>
<keyword evidence="5" id="KW-1185">Reference proteome</keyword>
<dbReference type="Pfam" id="PF12796">
    <property type="entry name" value="Ank_2"/>
    <property type="match status" value="2"/>
</dbReference>
<dbReference type="Gene3D" id="1.25.40.20">
    <property type="entry name" value="Ankyrin repeat-containing domain"/>
    <property type="match status" value="2"/>
</dbReference>
<accession>A0A8S3R684</accession>
<dbReference type="SUPFAM" id="SSF48403">
    <property type="entry name" value="Ankyrin repeat"/>
    <property type="match status" value="1"/>
</dbReference>
<evidence type="ECO:0000256" key="1">
    <source>
        <dbReference type="ARBA" id="ARBA00022737"/>
    </source>
</evidence>
<dbReference type="SMART" id="SM00248">
    <property type="entry name" value="ANK"/>
    <property type="match status" value="4"/>
</dbReference>
<proteinExistence type="predicted"/>
<feature type="repeat" description="ANK" evidence="3">
    <location>
        <begin position="221"/>
        <end position="253"/>
    </location>
</feature>
<evidence type="ECO:0000313" key="4">
    <source>
        <dbReference type="EMBL" id="CAG2204182.1"/>
    </source>
</evidence>
<evidence type="ECO:0000313" key="5">
    <source>
        <dbReference type="Proteomes" id="UP000683360"/>
    </source>
</evidence>
<evidence type="ECO:0000256" key="3">
    <source>
        <dbReference type="PROSITE-ProRule" id="PRU00023"/>
    </source>
</evidence>
<comment type="caution">
    <text evidence="4">The sequence shown here is derived from an EMBL/GenBank/DDBJ whole genome shotgun (WGS) entry which is preliminary data.</text>
</comment>
<dbReference type="InterPro" id="IPR036770">
    <property type="entry name" value="Ankyrin_rpt-contain_sf"/>
</dbReference>
<feature type="repeat" description="ANK" evidence="3">
    <location>
        <begin position="342"/>
        <end position="374"/>
    </location>
</feature>
<dbReference type="Proteomes" id="UP000683360">
    <property type="component" value="Unassembled WGS sequence"/>
</dbReference>
<reference evidence="4" key="1">
    <citation type="submission" date="2021-03" db="EMBL/GenBank/DDBJ databases">
        <authorList>
            <person name="Bekaert M."/>
        </authorList>
    </citation>
    <scope>NUCLEOTIDE SEQUENCE</scope>
</reference>
<dbReference type="EMBL" id="CAJPWZ010000940">
    <property type="protein sequence ID" value="CAG2204182.1"/>
    <property type="molecule type" value="Genomic_DNA"/>
</dbReference>
<keyword evidence="1" id="KW-0677">Repeat</keyword>
<sequence>MKEEKDQTSFAVLALFVIYNNCITDESLSPTSGIKSILSDIAEECELSTLLNIKVVRSHLEFFRHSYVKKIGSSYMIMHDKLFDIFVSFYGEHFLDIILTHCSYPVIYTRFQLHHVHSVEDTDEYMIKVPLEKEAEYFQRLFHVSKAEDYAYIFSHNHFKCRIFQQKFLTFLSEDQDCRDLCLSLSETESSPLFITAARGYTDMIKVLLDIGMNVNVSDDFELTPLSYAAGGGCFETVKLLLENNGDMNKQTKNKPILNFTLAAFQLYSVYYKATFVPIDDESYKTFTEIVERLPRMDKKDGDLRRIPCSGTPLFLATIFGHTDIVKLLSKQNCDIYLHDWFNISPLYIATLCNHVDIVAIMLEHGCDINTCNEGHESPLFKASERGACSYGEIIVRQQL</sequence>